<feature type="transmembrane region" description="Helical" evidence="2">
    <location>
        <begin position="68"/>
        <end position="90"/>
    </location>
</feature>
<dbReference type="SUPFAM" id="SSF55729">
    <property type="entry name" value="Acyl-CoA N-acyltransferases (Nat)"/>
    <property type="match status" value="1"/>
</dbReference>
<accession>A0AAD6CAM5</accession>
<gene>
    <name evidence="4" type="ORF">N7458_005821</name>
</gene>
<comment type="caution">
    <text evidence="4">The sequence shown here is derived from an EMBL/GenBank/DDBJ whole genome shotgun (WGS) entry which is preliminary data.</text>
</comment>
<feature type="compositionally biased region" description="Polar residues" evidence="1">
    <location>
        <begin position="10"/>
        <end position="28"/>
    </location>
</feature>
<feature type="domain" description="N-acetyltransferase" evidence="3">
    <location>
        <begin position="112"/>
        <end position="248"/>
    </location>
</feature>
<keyword evidence="2" id="KW-0472">Membrane</keyword>
<dbReference type="EMBL" id="JAPVEA010000005">
    <property type="protein sequence ID" value="KAJ5454865.1"/>
    <property type="molecule type" value="Genomic_DNA"/>
</dbReference>
<reference evidence="4" key="1">
    <citation type="submission" date="2022-12" db="EMBL/GenBank/DDBJ databases">
        <authorList>
            <person name="Petersen C."/>
        </authorList>
    </citation>
    <scope>NUCLEOTIDE SEQUENCE</scope>
    <source>
        <strain evidence="4">IBT 16125</strain>
    </source>
</reference>
<protein>
    <recommendedName>
        <fullName evidence="3">N-acetyltransferase domain-containing protein</fullName>
    </recommendedName>
</protein>
<dbReference type="RefSeq" id="XP_056767821.1">
    <property type="nucleotide sequence ID" value="XM_056909203.1"/>
</dbReference>
<dbReference type="Proteomes" id="UP001213681">
    <property type="component" value="Unassembled WGS sequence"/>
</dbReference>
<organism evidence="4 5">
    <name type="scientific">Penicillium daleae</name>
    <dbReference type="NCBI Taxonomy" id="63821"/>
    <lineage>
        <taxon>Eukaryota</taxon>
        <taxon>Fungi</taxon>
        <taxon>Dikarya</taxon>
        <taxon>Ascomycota</taxon>
        <taxon>Pezizomycotina</taxon>
        <taxon>Eurotiomycetes</taxon>
        <taxon>Eurotiomycetidae</taxon>
        <taxon>Eurotiales</taxon>
        <taxon>Aspergillaceae</taxon>
        <taxon>Penicillium</taxon>
    </lineage>
</organism>
<evidence type="ECO:0000256" key="1">
    <source>
        <dbReference type="SAM" id="MobiDB-lite"/>
    </source>
</evidence>
<dbReference type="Gene3D" id="3.40.630.30">
    <property type="match status" value="1"/>
</dbReference>
<keyword evidence="2" id="KW-0812">Transmembrane</keyword>
<reference evidence="4" key="2">
    <citation type="journal article" date="2023" name="IMA Fungus">
        <title>Comparative genomic study of the Penicillium genus elucidates a diverse pangenome and 15 lateral gene transfer events.</title>
        <authorList>
            <person name="Petersen C."/>
            <person name="Sorensen T."/>
            <person name="Nielsen M.R."/>
            <person name="Sondergaard T.E."/>
            <person name="Sorensen J.L."/>
            <person name="Fitzpatrick D.A."/>
            <person name="Frisvad J.C."/>
            <person name="Nielsen K.L."/>
        </authorList>
    </citation>
    <scope>NUCLEOTIDE SEQUENCE</scope>
    <source>
        <strain evidence="4">IBT 16125</strain>
    </source>
</reference>
<evidence type="ECO:0000313" key="5">
    <source>
        <dbReference type="Proteomes" id="UP001213681"/>
    </source>
</evidence>
<dbReference type="InterPro" id="IPR016181">
    <property type="entry name" value="Acyl_CoA_acyltransferase"/>
</dbReference>
<proteinExistence type="predicted"/>
<name>A0AAD6CAM5_9EURO</name>
<dbReference type="InterPro" id="IPR000182">
    <property type="entry name" value="GNAT_dom"/>
</dbReference>
<keyword evidence="2" id="KW-1133">Transmembrane helix</keyword>
<dbReference type="AlphaFoldDB" id="A0AAD6CAM5"/>
<dbReference type="Pfam" id="PF00583">
    <property type="entry name" value="Acetyltransf_1"/>
    <property type="match status" value="1"/>
</dbReference>
<evidence type="ECO:0000313" key="4">
    <source>
        <dbReference type="EMBL" id="KAJ5454865.1"/>
    </source>
</evidence>
<evidence type="ECO:0000256" key="2">
    <source>
        <dbReference type="SAM" id="Phobius"/>
    </source>
</evidence>
<feature type="transmembrane region" description="Helical" evidence="2">
    <location>
        <begin position="96"/>
        <end position="117"/>
    </location>
</feature>
<keyword evidence="5" id="KW-1185">Reference proteome</keyword>
<dbReference type="GeneID" id="81599446"/>
<dbReference type="PROSITE" id="PS51186">
    <property type="entry name" value="GNAT"/>
    <property type="match status" value="1"/>
</dbReference>
<feature type="region of interest" description="Disordered" evidence="1">
    <location>
        <begin position="1"/>
        <end position="32"/>
    </location>
</feature>
<evidence type="ECO:0000259" key="3">
    <source>
        <dbReference type="PROSITE" id="PS51186"/>
    </source>
</evidence>
<dbReference type="CDD" id="cd04301">
    <property type="entry name" value="NAT_SF"/>
    <property type="match status" value="1"/>
</dbReference>
<sequence>MANEPASEMPEQSLTAPATTDSNPTAEASNPIPELSTYIATDPDEVLSAHRLIADSVAQQRQLAARAIIFHPVWVGAMLAVFAIVYKWLYHDSSDLPLIGTTGAGCVMAGLTLVRLWTGGYIEHAEHVGTRAWLEGAEESGGDKQEILVTKFGEKIIGALVVKGVQEGRKVHGVIRAWTVTQRYRGKGVGSGLLEEAMLVCQKRRWKGPEFDEEHANAKKLLPSLFNGPFERRERRARGALENLVKKK</sequence>
<dbReference type="GO" id="GO:0016747">
    <property type="term" value="F:acyltransferase activity, transferring groups other than amino-acyl groups"/>
    <property type="evidence" value="ECO:0007669"/>
    <property type="project" value="InterPro"/>
</dbReference>